<gene>
    <name evidence="4" type="ORF">KR50_08900</name>
</gene>
<feature type="signal peptide" evidence="2">
    <location>
        <begin position="1"/>
        <end position="20"/>
    </location>
</feature>
<feature type="region of interest" description="Disordered" evidence="1">
    <location>
        <begin position="132"/>
        <end position="165"/>
    </location>
</feature>
<dbReference type="AlphaFoldDB" id="A0A0C2SAR1"/>
<organism evidence="4 5">
    <name type="scientific">Jeotgalibacillus campisalis</name>
    <dbReference type="NCBI Taxonomy" id="220754"/>
    <lineage>
        <taxon>Bacteria</taxon>
        <taxon>Bacillati</taxon>
        <taxon>Bacillota</taxon>
        <taxon>Bacilli</taxon>
        <taxon>Bacillales</taxon>
        <taxon>Caryophanaceae</taxon>
        <taxon>Jeotgalibacillus</taxon>
    </lineage>
</organism>
<evidence type="ECO:0000259" key="3">
    <source>
        <dbReference type="Pfam" id="PF13115"/>
    </source>
</evidence>
<reference evidence="4 5" key="1">
    <citation type="submission" date="2015-01" db="EMBL/GenBank/DDBJ databases">
        <title>Jeotgalibacillus campisalis genome sequencing.</title>
        <authorList>
            <person name="Goh K.M."/>
            <person name="Chan K.-G."/>
            <person name="Yaakop A.S."/>
            <person name="Ee R."/>
            <person name="Gan H.M."/>
            <person name="Chan C.S."/>
        </authorList>
    </citation>
    <scope>NUCLEOTIDE SEQUENCE [LARGE SCALE GENOMIC DNA]</scope>
    <source>
        <strain evidence="4 5">SF-57</strain>
    </source>
</reference>
<dbReference type="EMBL" id="JXRR01000008">
    <property type="protein sequence ID" value="KIL51009.1"/>
    <property type="molecule type" value="Genomic_DNA"/>
</dbReference>
<protein>
    <recommendedName>
        <fullName evidence="3">YtkA-like domain-containing protein</fullName>
    </recommendedName>
</protein>
<keyword evidence="2" id="KW-0732">Signal</keyword>
<dbReference type="InterPro" id="IPR032693">
    <property type="entry name" value="YtkA-like_dom"/>
</dbReference>
<proteinExistence type="predicted"/>
<accession>A0A0C2SAR1</accession>
<dbReference type="PROSITE" id="PS51257">
    <property type="entry name" value="PROKAR_LIPOPROTEIN"/>
    <property type="match status" value="1"/>
</dbReference>
<feature type="chain" id="PRO_5038354659" description="YtkA-like domain-containing protein" evidence="2">
    <location>
        <begin position="21"/>
        <end position="165"/>
    </location>
</feature>
<comment type="caution">
    <text evidence="4">The sequence shown here is derived from an EMBL/GenBank/DDBJ whole genome shotgun (WGS) entry which is preliminary data.</text>
</comment>
<evidence type="ECO:0000256" key="1">
    <source>
        <dbReference type="SAM" id="MobiDB-lite"/>
    </source>
</evidence>
<evidence type="ECO:0000313" key="4">
    <source>
        <dbReference type="EMBL" id="KIL51009.1"/>
    </source>
</evidence>
<evidence type="ECO:0000256" key="2">
    <source>
        <dbReference type="SAM" id="SignalP"/>
    </source>
</evidence>
<name>A0A0C2SAR1_9BACL</name>
<dbReference type="Proteomes" id="UP000031972">
    <property type="component" value="Unassembled WGS sequence"/>
</dbReference>
<dbReference type="Pfam" id="PF13115">
    <property type="entry name" value="YtkA"/>
    <property type="match status" value="1"/>
</dbReference>
<feature type="domain" description="YtkA-like" evidence="3">
    <location>
        <begin position="32"/>
        <end position="114"/>
    </location>
</feature>
<sequence length="165" mass="18487">MKKWMIGTVACLGMMLSACGEESEPQSQESETPQVVEAEIVIPEDIEAEEAAKLQVEVSQGGEAVEDAHEVIFEIWNDVEGEESEQHEAEHIGEGVYEIDYTFDEDSIYSVQTHITARDMHVMPKKQFTVGEVTEEQMKTAEENAENQKSNHMESEDGDDSGHDH</sequence>
<dbReference type="OrthoDB" id="2679563at2"/>
<keyword evidence="5" id="KW-1185">Reference proteome</keyword>
<evidence type="ECO:0000313" key="5">
    <source>
        <dbReference type="Proteomes" id="UP000031972"/>
    </source>
</evidence>
<dbReference type="PATRIC" id="fig|220754.4.peg.910"/>
<dbReference type="RefSeq" id="WP_052476756.1">
    <property type="nucleotide sequence ID" value="NZ_JXRR01000008.1"/>
</dbReference>
<feature type="compositionally biased region" description="Basic and acidic residues" evidence="1">
    <location>
        <begin position="149"/>
        <end position="165"/>
    </location>
</feature>